<dbReference type="STRING" id="384616.Pisl_1459"/>
<dbReference type="InterPro" id="IPR001296">
    <property type="entry name" value="Glyco_trans_1"/>
</dbReference>
<reference evidence="3" key="1">
    <citation type="submission" date="2006-12" db="EMBL/GenBank/DDBJ databases">
        <title>Complete sequence of Pyrobaculum islandicum DSM 4184.</title>
        <authorList>
            <person name="Copeland A."/>
            <person name="Lucas S."/>
            <person name="Lapidus A."/>
            <person name="Barry K."/>
            <person name="Detter J.C."/>
            <person name="Glavina del Rio T."/>
            <person name="Dalin E."/>
            <person name="Tice H."/>
            <person name="Pitluck S."/>
            <person name="Meincke L."/>
            <person name="Brettin T."/>
            <person name="Bruce D."/>
            <person name="Han C."/>
            <person name="Tapia R."/>
            <person name="Gilna P."/>
            <person name="Schmutz J."/>
            <person name="Larimer F."/>
            <person name="Land M."/>
            <person name="Hauser L."/>
            <person name="Kyrpides N."/>
            <person name="Mikhailova N."/>
            <person name="Cozen A.E."/>
            <person name="Fitz-Gibbon S.T."/>
            <person name="House C.H."/>
            <person name="Saltikov C."/>
            <person name="Lowe T."/>
            <person name="Richardson P."/>
        </authorList>
    </citation>
    <scope>NUCLEOTIDE SEQUENCE [LARGE SCALE GENOMIC DNA]</scope>
    <source>
        <strain evidence="3">DSM 4184</strain>
    </source>
</reference>
<dbReference type="PANTHER" id="PTHR45947:SF3">
    <property type="entry name" value="SULFOQUINOVOSYL TRANSFERASE SQD2"/>
    <property type="match status" value="1"/>
</dbReference>
<feature type="domain" description="Glycosyltransferase subfamily 4-like N-terminal" evidence="2">
    <location>
        <begin position="29"/>
        <end position="193"/>
    </location>
</feature>
<dbReference type="Gene3D" id="3.40.50.2000">
    <property type="entry name" value="Glycogen Phosphorylase B"/>
    <property type="match status" value="2"/>
</dbReference>
<dbReference type="EMBL" id="CP000504">
    <property type="protein sequence ID" value="ABL88615.1"/>
    <property type="molecule type" value="Genomic_DNA"/>
</dbReference>
<gene>
    <name evidence="3" type="ordered locus">Pisl_1459</name>
</gene>
<dbReference type="PANTHER" id="PTHR45947">
    <property type="entry name" value="SULFOQUINOVOSYL TRANSFERASE SQD2"/>
    <property type="match status" value="1"/>
</dbReference>
<evidence type="ECO:0000313" key="3">
    <source>
        <dbReference type="EMBL" id="ABL88615.1"/>
    </source>
</evidence>
<protein>
    <submittedName>
        <fullName evidence="3">Glycosyl transferase, group 1</fullName>
    </submittedName>
</protein>
<organism evidence="3 4">
    <name type="scientific">Pyrobaculum islandicum (strain DSM 4184 / JCM 9189 / GEO3)</name>
    <dbReference type="NCBI Taxonomy" id="384616"/>
    <lineage>
        <taxon>Archaea</taxon>
        <taxon>Thermoproteota</taxon>
        <taxon>Thermoprotei</taxon>
        <taxon>Thermoproteales</taxon>
        <taxon>Thermoproteaceae</taxon>
        <taxon>Pyrobaculum</taxon>
    </lineage>
</organism>
<dbReference type="AlphaFoldDB" id="A1RUI3"/>
<dbReference type="Proteomes" id="UP000002595">
    <property type="component" value="Chromosome"/>
</dbReference>
<dbReference type="CAZy" id="GT4">
    <property type="family name" value="Glycosyltransferase Family 4"/>
</dbReference>
<proteinExistence type="predicted"/>
<keyword evidence="4" id="KW-1185">Reference proteome</keyword>
<dbReference type="HOGENOM" id="CLU_009583_2_1_2"/>
<keyword evidence="3" id="KW-0808">Transferase</keyword>
<evidence type="ECO:0000313" key="4">
    <source>
        <dbReference type="Proteomes" id="UP000002595"/>
    </source>
</evidence>
<dbReference type="GO" id="GO:0016757">
    <property type="term" value="F:glycosyltransferase activity"/>
    <property type="evidence" value="ECO:0007669"/>
    <property type="project" value="InterPro"/>
</dbReference>
<evidence type="ECO:0000259" key="2">
    <source>
        <dbReference type="Pfam" id="PF13439"/>
    </source>
</evidence>
<name>A1RUI3_PYRIL</name>
<evidence type="ECO:0000259" key="1">
    <source>
        <dbReference type="Pfam" id="PF00534"/>
    </source>
</evidence>
<dbReference type="eggNOG" id="arCOG01403">
    <property type="taxonomic scope" value="Archaea"/>
</dbReference>
<feature type="domain" description="Glycosyl transferase family 1" evidence="1">
    <location>
        <begin position="207"/>
        <end position="303"/>
    </location>
</feature>
<dbReference type="Pfam" id="PF00534">
    <property type="entry name" value="Glycos_transf_1"/>
    <property type="match status" value="1"/>
</dbReference>
<dbReference type="SUPFAM" id="SSF53756">
    <property type="entry name" value="UDP-Glycosyltransferase/glycogen phosphorylase"/>
    <property type="match status" value="1"/>
</dbReference>
<sequence length="345" mass="37422">MLDIMYLTWLGWGCWVRVLLVSPGGPGRVGGVEYVVYSLARALAGVGHRVVVLAGEPGVGGLRVLDLGGVEVHLWPVWSPGGAYHIPRRLGELRRYVARLAAETDVVHVHSVHAVFSVEAGVAASEAGAPVVLSPHYHGGGHTPLREALWTVWRRRVAGLAGAVGAVVAASRPEAERWEEDFGVGAVVVPHGVGDDVFLYRWRGASSNYAIYAGRLEKYKRVDKAYEVAAARGLRLVVVGDGPHLRALRRRLRGALFLPPQPRERYLDLLSGARYAINMSTREVYSIFVAEALAMGVPALLSREVAEIYTPGASGEVNEVTKAEVRPWSQVVPEVLAVYRGIEKP</sequence>
<dbReference type="Pfam" id="PF13439">
    <property type="entry name" value="Glyco_transf_4"/>
    <property type="match status" value="1"/>
</dbReference>
<dbReference type="InterPro" id="IPR050194">
    <property type="entry name" value="Glycosyltransferase_grp1"/>
</dbReference>
<accession>A1RUI3</accession>
<dbReference type="KEGG" id="pis:Pisl_1459"/>
<dbReference type="InterPro" id="IPR028098">
    <property type="entry name" value="Glyco_trans_4-like_N"/>
</dbReference>